<dbReference type="GO" id="GO:0004867">
    <property type="term" value="F:serine-type endopeptidase inhibitor activity"/>
    <property type="evidence" value="ECO:0007669"/>
    <property type="project" value="InterPro"/>
</dbReference>
<dbReference type="Proteomes" id="UP000887574">
    <property type="component" value="Unplaced"/>
</dbReference>
<dbReference type="InterPro" id="IPR002068">
    <property type="entry name" value="A-crystallin/Hsp20_dom"/>
</dbReference>
<protein>
    <submittedName>
        <fullName evidence="13">BPTI/Kunitz inhibitor domain-containing protein</fullName>
    </submittedName>
</protein>
<organism evidence="12 13">
    <name type="scientific">Ditylenchus dipsaci</name>
    <dbReference type="NCBI Taxonomy" id="166011"/>
    <lineage>
        <taxon>Eukaryota</taxon>
        <taxon>Metazoa</taxon>
        <taxon>Ecdysozoa</taxon>
        <taxon>Nematoda</taxon>
        <taxon>Chromadorea</taxon>
        <taxon>Rhabditida</taxon>
        <taxon>Tylenchina</taxon>
        <taxon>Tylenchomorpha</taxon>
        <taxon>Sphaerularioidea</taxon>
        <taxon>Anguinidae</taxon>
        <taxon>Anguininae</taxon>
        <taxon>Ditylenchus</taxon>
    </lineage>
</organism>
<evidence type="ECO:0000259" key="11">
    <source>
        <dbReference type="PROSITE" id="PS50279"/>
    </source>
</evidence>
<accession>A0A915EBN5</accession>
<feature type="coiled-coil region" evidence="9">
    <location>
        <begin position="872"/>
        <end position="972"/>
    </location>
</feature>
<evidence type="ECO:0000256" key="3">
    <source>
        <dbReference type="ARBA" id="ARBA00022454"/>
    </source>
</evidence>
<feature type="domain" description="BPTI/Kunitz inhibitor" evidence="11">
    <location>
        <begin position="302"/>
        <end position="355"/>
    </location>
</feature>
<evidence type="ECO:0000256" key="10">
    <source>
        <dbReference type="SAM" id="MobiDB-lite"/>
    </source>
</evidence>
<dbReference type="GO" id="GO:0051301">
    <property type="term" value="P:cell division"/>
    <property type="evidence" value="ECO:0007669"/>
    <property type="project" value="UniProtKB-KW"/>
</dbReference>
<dbReference type="GO" id="GO:0000775">
    <property type="term" value="C:chromosome, centromeric region"/>
    <property type="evidence" value="ECO:0007669"/>
    <property type="project" value="UniProtKB-SubCell"/>
</dbReference>
<keyword evidence="12" id="KW-1185">Reference proteome</keyword>
<comment type="similarity">
    <text evidence="2">Belongs to the NDC80/HEC1 family.</text>
</comment>
<dbReference type="InterPro" id="IPR036880">
    <property type="entry name" value="Kunitz_BPTI_sf"/>
</dbReference>
<evidence type="ECO:0000313" key="12">
    <source>
        <dbReference type="Proteomes" id="UP000887574"/>
    </source>
</evidence>
<dbReference type="SMART" id="SM00131">
    <property type="entry name" value="KU"/>
    <property type="match status" value="1"/>
</dbReference>
<dbReference type="Gene3D" id="2.60.40.790">
    <property type="match status" value="1"/>
</dbReference>
<feature type="compositionally biased region" description="Polar residues" evidence="10">
    <location>
        <begin position="736"/>
        <end position="746"/>
    </location>
</feature>
<evidence type="ECO:0000256" key="2">
    <source>
        <dbReference type="ARBA" id="ARBA00007050"/>
    </source>
</evidence>
<dbReference type="InterPro" id="IPR008978">
    <property type="entry name" value="HSP20-like_chaperone"/>
</dbReference>
<dbReference type="PROSITE" id="PS50279">
    <property type="entry name" value="BPTI_KUNITZ_2"/>
    <property type="match status" value="1"/>
</dbReference>
<dbReference type="Gene3D" id="4.10.410.10">
    <property type="entry name" value="Pancreatic trypsin inhibitor Kunitz domain"/>
    <property type="match status" value="1"/>
</dbReference>
<evidence type="ECO:0000256" key="1">
    <source>
        <dbReference type="ARBA" id="ARBA00004584"/>
    </source>
</evidence>
<keyword evidence="3" id="KW-0158">Chromosome</keyword>
<evidence type="ECO:0000256" key="4">
    <source>
        <dbReference type="ARBA" id="ARBA00022618"/>
    </source>
</evidence>
<dbReference type="Pfam" id="PF00014">
    <property type="entry name" value="Kunitz_BPTI"/>
    <property type="match status" value="1"/>
</dbReference>
<keyword evidence="8" id="KW-0137">Centromere</keyword>
<dbReference type="AlphaFoldDB" id="A0A915EBN5"/>
<proteinExistence type="inferred from homology"/>
<feature type="compositionally biased region" description="Low complexity" evidence="10">
    <location>
        <begin position="747"/>
        <end position="759"/>
    </location>
</feature>
<evidence type="ECO:0000256" key="8">
    <source>
        <dbReference type="ARBA" id="ARBA00023328"/>
    </source>
</evidence>
<feature type="region of interest" description="Disordered" evidence="10">
    <location>
        <begin position="261"/>
        <end position="281"/>
    </location>
</feature>
<dbReference type="SUPFAM" id="SSF57362">
    <property type="entry name" value="BPTI-like"/>
    <property type="match status" value="1"/>
</dbReference>
<feature type="region of interest" description="Disordered" evidence="10">
    <location>
        <begin position="734"/>
        <end position="759"/>
    </location>
</feature>
<keyword evidence="4" id="KW-0132">Cell division</keyword>
<name>A0A915EBN5_9BILA</name>
<dbReference type="WBParaSite" id="jg4456.2">
    <property type="protein sequence ID" value="jg4456.2"/>
    <property type="gene ID" value="jg4456"/>
</dbReference>
<evidence type="ECO:0000256" key="9">
    <source>
        <dbReference type="SAM" id="Coils"/>
    </source>
</evidence>
<evidence type="ECO:0000256" key="6">
    <source>
        <dbReference type="ARBA" id="ARBA00023054"/>
    </source>
</evidence>
<dbReference type="Gene3D" id="1.10.418.30">
    <property type="entry name" value="Ncd80 complex, Ncd80 subunit"/>
    <property type="match status" value="1"/>
</dbReference>
<dbReference type="InterPro" id="IPR038273">
    <property type="entry name" value="Ndc80_sf"/>
</dbReference>
<evidence type="ECO:0000313" key="13">
    <source>
        <dbReference type="WBParaSite" id="jg4456.2"/>
    </source>
</evidence>
<keyword evidence="5" id="KW-0498">Mitosis</keyword>
<evidence type="ECO:0000256" key="7">
    <source>
        <dbReference type="ARBA" id="ARBA00023306"/>
    </source>
</evidence>
<keyword evidence="6 9" id="KW-0175">Coiled coil</keyword>
<reference evidence="13" key="1">
    <citation type="submission" date="2022-11" db="UniProtKB">
        <authorList>
            <consortium name="WormBaseParasite"/>
        </authorList>
    </citation>
    <scope>IDENTIFICATION</scope>
</reference>
<keyword evidence="7" id="KW-0131">Cell cycle</keyword>
<dbReference type="Pfam" id="PF03801">
    <property type="entry name" value="Ndc80_HEC"/>
    <property type="match status" value="1"/>
</dbReference>
<feature type="region of interest" description="Disordered" evidence="10">
    <location>
        <begin position="362"/>
        <end position="383"/>
    </location>
</feature>
<comment type="subcellular location">
    <subcellularLocation>
        <location evidence="1">Chromosome</location>
        <location evidence="1">Centromere</location>
    </subcellularLocation>
</comment>
<dbReference type="Pfam" id="PF00011">
    <property type="entry name" value="HSP20"/>
    <property type="match status" value="1"/>
</dbReference>
<sequence>MLRQCARAINPVVVRRYWINRSPIDFPGSIFNELQRMSRDMERLAGFRPFLQHDHPPPLSFSDYRIQLWRQMGRKNSAWNLIIEAKHSDENSKFEYYRKVSIPEGVKLNEITCNYKSNGALELEAPYIEPEKIEAKDTPIVLCSVLVYYGSDVVEAALPDELDPFLEILFQTEECESFLSDGAYLSVGTSQCKPFTCDFPLQLCMRASALYKEESANECKEIPTACIKAANGGFLPSRRGKPSPSIGTANKAGGTGVDLGGSSQGSGVDQIEGATQSPSLPTEVAISNGRNAFRPRGAISVCDLGVPEGRFCGFALKFAYNRETGGCDQFWFPGCPTENTNDNLFNSLAECREASSHCDARSRPVSIFTPPPPPSTRRPDQVVPNPNARSLLPGGGFVPVGNVGGSSGAGSVPSSGNFNLGSAAGGLSQLLGGALGGGGGDLSGLGGLPAQGGGSGSSIGGSEYGGGALGNSGGGSGLAGGGGVTQPPNFIRLIANTIKEVGESRKNGGAPKPGGDWLANASQFTNIFQTLQLEEFQMKRTLIVGFRARKANGKFSRRRQRIDATKFGFNSSEFAKKIQDTRRNERDSLPPSIKQIENFKCRQNKSEAIVFLEQLKAYAIRNAAVPERLQQQSKMIQVDATYKLNWHGFPVLVCGFSDSSQHFCGHSWHFPQMKTRGATSAFLRQFHRFRKTSIRMNPNQNSNKKESDFASSEAIKKMMDPALRNSLASGFGARSSLATNPSGQHNSLASRPSAAAGSGRGSLYNVGHEVAKRIPALVKPSGNFGSRGTEIVDRSGYPYGQIKSHHMQPLGASHSWPAVLGALAWLIDVIELDNNHDRESVKDELAYSYVFSCFKKKMLMEKLPKSQQEPRRNDNENAIEQVKKDIEEDKEKIQTVLVSISRVEENIIADEAGISKLLENLVQIEDRNEKKETLIQSQTMTGDEARSLILKRRTLKEQLSSARAALHKAEMKFYELHPKFFKESGTISADIRRLSCLQEFCRSLNSMGDLDEIDWSLYSYDLQSIVSLMTHVKNSLN</sequence>
<evidence type="ECO:0000256" key="5">
    <source>
        <dbReference type="ARBA" id="ARBA00022776"/>
    </source>
</evidence>
<dbReference type="InterPro" id="IPR002223">
    <property type="entry name" value="Kunitz_BPTI"/>
</dbReference>
<dbReference type="InterPro" id="IPR055260">
    <property type="entry name" value="Ndc80_CH"/>
</dbReference>